<dbReference type="AlphaFoldDB" id="A0A0D8XSK8"/>
<evidence type="ECO:0000256" key="4">
    <source>
        <dbReference type="ARBA" id="ARBA00022592"/>
    </source>
</evidence>
<keyword evidence="4" id="KW-0592">Phosphate transport</keyword>
<name>A0A0D8XSK8_DICVI</name>
<evidence type="ECO:0000256" key="8">
    <source>
        <dbReference type="SAM" id="Phobius"/>
    </source>
</evidence>
<evidence type="ECO:0000256" key="5">
    <source>
        <dbReference type="ARBA" id="ARBA00022692"/>
    </source>
</evidence>
<feature type="transmembrane region" description="Helical" evidence="8">
    <location>
        <begin position="20"/>
        <end position="44"/>
    </location>
</feature>
<reference evidence="10" key="2">
    <citation type="journal article" date="2016" name="Sci. Rep.">
        <title>Dictyocaulus viviparus genome, variome and transcriptome elucidate lungworm biology and support future intervention.</title>
        <authorList>
            <person name="McNulty S.N."/>
            <person name="Strube C."/>
            <person name="Rosa B.A."/>
            <person name="Martin J.C."/>
            <person name="Tyagi R."/>
            <person name="Choi Y.J."/>
            <person name="Wang Q."/>
            <person name="Hallsworth Pepin K."/>
            <person name="Zhang X."/>
            <person name="Ozersky P."/>
            <person name="Wilson R.K."/>
            <person name="Sternberg P.W."/>
            <person name="Gasser R.B."/>
            <person name="Mitreva M."/>
        </authorList>
    </citation>
    <scope>NUCLEOTIDE SEQUENCE [LARGE SCALE GENOMIC DNA]</scope>
    <source>
        <strain evidence="10">HannoverDv2000</strain>
    </source>
</reference>
<gene>
    <name evidence="9" type="ORF">DICVIV_07147</name>
</gene>
<reference evidence="9 10" key="1">
    <citation type="submission" date="2013-11" db="EMBL/GenBank/DDBJ databases">
        <title>Draft genome of the bovine lungworm Dictyocaulus viviparus.</title>
        <authorList>
            <person name="Mitreva M."/>
        </authorList>
    </citation>
    <scope>NUCLEOTIDE SEQUENCE [LARGE SCALE GENOMIC DNA]</scope>
    <source>
        <strain evidence="9 10">HannoverDv2000</strain>
    </source>
</reference>
<evidence type="ECO:0000313" key="9">
    <source>
        <dbReference type="EMBL" id="KJH46772.1"/>
    </source>
</evidence>
<dbReference type="GO" id="GO:0035435">
    <property type="term" value="P:phosphate ion transmembrane transport"/>
    <property type="evidence" value="ECO:0007669"/>
    <property type="project" value="TreeGrafter"/>
</dbReference>
<feature type="transmembrane region" description="Helical" evidence="8">
    <location>
        <begin position="86"/>
        <end position="109"/>
    </location>
</feature>
<feature type="transmembrane region" description="Helical" evidence="8">
    <location>
        <begin position="56"/>
        <end position="74"/>
    </location>
</feature>
<dbReference type="Proteomes" id="UP000053766">
    <property type="component" value="Unassembled WGS sequence"/>
</dbReference>
<evidence type="ECO:0000256" key="7">
    <source>
        <dbReference type="ARBA" id="ARBA00023136"/>
    </source>
</evidence>
<keyword evidence="3" id="KW-0813">Transport</keyword>
<dbReference type="EMBL" id="KN716335">
    <property type="protein sequence ID" value="KJH46772.1"/>
    <property type="molecule type" value="Genomic_DNA"/>
</dbReference>
<dbReference type="STRING" id="29172.A0A0D8XSK8"/>
<evidence type="ECO:0000256" key="6">
    <source>
        <dbReference type="ARBA" id="ARBA00022989"/>
    </source>
</evidence>
<dbReference type="GO" id="GO:0005315">
    <property type="term" value="F:phosphate transmembrane transporter activity"/>
    <property type="evidence" value="ECO:0007669"/>
    <property type="project" value="InterPro"/>
</dbReference>
<sequence>MIEFDQYHGEVHKMACLVISWFVSPLTSGIISSVFYIFVDYAILRKDNPFMWGMKLLPLFYFLCVTYNIFMVTWKGSKLLHFDRIPLWGSFLLAVGNGAIAVVAVQYILKPHIQKKIEGSNSIFNLIYSNSTRNDNSRALQLFAAVQILTACFAGFAHGAQDTGNAVAPVAALLSIYWSNSTQQNEEVPIYVLLYGVLGICVGLIIFGDRVITTIGKKVSDIDAASGFTIEFGAAITSLLASKLGLPISTTHCVVGSVVMVGYLRSSKRMKWSLLRNIAISWLVTIPISAIISAASMLLLISAV</sequence>
<feature type="transmembrane region" description="Helical" evidence="8">
    <location>
        <begin position="188"/>
        <end position="207"/>
    </location>
</feature>
<dbReference type="OrthoDB" id="260807at2759"/>
<organism evidence="9 10">
    <name type="scientific">Dictyocaulus viviparus</name>
    <name type="common">Bovine lungworm</name>
    <dbReference type="NCBI Taxonomy" id="29172"/>
    <lineage>
        <taxon>Eukaryota</taxon>
        <taxon>Metazoa</taxon>
        <taxon>Ecdysozoa</taxon>
        <taxon>Nematoda</taxon>
        <taxon>Chromadorea</taxon>
        <taxon>Rhabditida</taxon>
        <taxon>Rhabditina</taxon>
        <taxon>Rhabditomorpha</taxon>
        <taxon>Strongyloidea</taxon>
        <taxon>Metastrongylidae</taxon>
        <taxon>Dictyocaulus</taxon>
    </lineage>
</organism>
<dbReference type="GO" id="GO:0016020">
    <property type="term" value="C:membrane"/>
    <property type="evidence" value="ECO:0007669"/>
    <property type="project" value="UniProtKB-SubCell"/>
</dbReference>
<dbReference type="Pfam" id="PF01384">
    <property type="entry name" value="PHO4"/>
    <property type="match status" value="1"/>
</dbReference>
<comment type="similarity">
    <text evidence="2">Belongs to the inorganic phosphate transporter (PiT) (TC 2.A.20) family.</text>
</comment>
<comment type="subcellular location">
    <subcellularLocation>
        <location evidence="1">Membrane</location>
        <topology evidence="1">Multi-pass membrane protein</topology>
    </subcellularLocation>
</comment>
<dbReference type="PANTHER" id="PTHR11101:SF67">
    <property type="entry name" value="PHOSPHATE TRANSPORTER"/>
    <property type="match status" value="1"/>
</dbReference>
<keyword evidence="7 8" id="KW-0472">Membrane</keyword>
<keyword evidence="10" id="KW-1185">Reference proteome</keyword>
<feature type="transmembrane region" description="Helical" evidence="8">
    <location>
        <begin position="278"/>
        <end position="301"/>
    </location>
</feature>
<keyword evidence="5 8" id="KW-0812">Transmembrane</keyword>
<dbReference type="InterPro" id="IPR001204">
    <property type="entry name" value="Phos_transporter"/>
</dbReference>
<dbReference type="PANTHER" id="PTHR11101">
    <property type="entry name" value="PHOSPHATE TRANSPORTER"/>
    <property type="match status" value="1"/>
</dbReference>
<evidence type="ECO:0000256" key="2">
    <source>
        <dbReference type="ARBA" id="ARBA00009916"/>
    </source>
</evidence>
<evidence type="ECO:0000256" key="1">
    <source>
        <dbReference type="ARBA" id="ARBA00004141"/>
    </source>
</evidence>
<feature type="transmembrane region" description="Helical" evidence="8">
    <location>
        <begin position="246"/>
        <end position="266"/>
    </location>
</feature>
<accession>A0A0D8XSK8</accession>
<protein>
    <submittedName>
        <fullName evidence="9">Phosphate transporter family protein</fullName>
    </submittedName>
</protein>
<evidence type="ECO:0000313" key="10">
    <source>
        <dbReference type="Proteomes" id="UP000053766"/>
    </source>
</evidence>
<evidence type="ECO:0000256" key="3">
    <source>
        <dbReference type="ARBA" id="ARBA00022448"/>
    </source>
</evidence>
<keyword evidence="6 8" id="KW-1133">Transmembrane helix</keyword>
<proteinExistence type="inferred from homology"/>